<reference evidence="1" key="2">
    <citation type="submission" date="2022-05" db="EMBL/GenBank/DDBJ databases">
        <authorList>
            <person name="Proctor A.L."/>
            <person name="Phillips G.J."/>
            <person name="Wannemuehler M.J."/>
        </authorList>
    </citation>
    <scope>NUCLEOTIDE SEQUENCE</scope>
    <source>
        <strain evidence="1">ASF457</strain>
    </source>
</reference>
<dbReference type="KEGG" id="msch:N508_001079"/>
<name>V2QED7_9BACT</name>
<dbReference type="Gene3D" id="3.30.428.10">
    <property type="entry name" value="HIT-like"/>
    <property type="match status" value="1"/>
</dbReference>
<dbReference type="EC" id="2.7.7.53" evidence="1"/>
<reference evidence="1" key="1">
    <citation type="journal article" date="2014" name="Genome Announc.">
        <title>Draft genome sequences of the altered schaedler flora, a defined bacterial community from gnotobiotic mice.</title>
        <authorList>
            <person name="Wannemuehler M.J."/>
            <person name="Overstreet A.M."/>
            <person name="Ward D.V."/>
            <person name="Phillips G.J."/>
        </authorList>
    </citation>
    <scope>NUCLEOTIDE SEQUENCE</scope>
    <source>
        <strain evidence="1">ASF457</strain>
    </source>
</reference>
<dbReference type="SUPFAM" id="SSF54197">
    <property type="entry name" value="HIT-like"/>
    <property type="match status" value="1"/>
</dbReference>
<proteinExistence type="predicted"/>
<dbReference type="InterPro" id="IPR039383">
    <property type="entry name" value="FHIT"/>
</dbReference>
<dbReference type="InterPro" id="IPR011146">
    <property type="entry name" value="HIT-like"/>
</dbReference>
<dbReference type="PANTHER" id="PTHR42997">
    <property type="entry name" value="HIT FAMILY HYDROLASE"/>
    <property type="match status" value="1"/>
</dbReference>
<keyword evidence="1" id="KW-0548">Nucleotidyltransferase</keyword>
<dbReference type="CDD" id="cd01275">
    <property type="entry name" value="FHIT"/>
    <property type="match status" value="1"/>
</dbReference>
<organism evidence="1 2">
    <name type="scientific">Mucispirillum schaedleri ASF457</name>
    <dbReference type="NCBI Taxonomy" id="1379858"/>
    <lineage>
        <taxon>Bacteria</taxon>
        <taxon>Pseudomonadati</taxon>
        <taxon>Deferribacterota</taxon>
        <taxon>Deferribacteres</taxon>
        <taxon>Deferribacterales</taxon>
        <taxon>Mucispirillaceae</taxon>
        <taxon>Mucispirillum</taxon>
    </lineage>
</organism>
<dbReference type="Pfam" id="PF01230">
    <property type="entry name" value="HIT"/>
    <property type="match status" value="1"/>
</dbReference>
<dbReference type="AlphaFoldDB" id="V2QED7"/>
<dbReference type="PANTHER" id="PTHR42997:SF1">
    <property type="entry name" value="AP-4-A PHOSPHORYLASE"/>
    <property type="match status" value="1"/>
</dbReference>
<dbReference type="RefSeq" id="WP_023275375.1">
    <property type="nucleotide sequence ID" value="NZ_CP097562.1"/>
</dbReference>
<reference evidence="1" key="3">
    <citation type="submission" date="2022-06" db="EMBL/GenBank/DDBJ databases">
        <title>Resources to Facilitate Use of the Altered Schaedler Flora (ASF) Mouse Model to Study Microbiome Function.</title>
        <authorList>
            <person name="Proctor A."/>
            <person name="Parvinroo S."/>
            <person name="Richie T."/>
            <person name="Jia X."/>
            <person name="Lee S.T.M."/>
            <person name="Karp P.D."/>
            <person name="Paley S."/>
            <person name="Kostic A.D."/>
            <person name="Pierre J.F."/>
            <person name="Wannemuehler M.J."/>
            <person name="Phillips G.J."/>
        </authorList>
    </citation>
    <scope>NUCLEOTIDE SEQUENCE</scope>
    <source>
        <strain evidence="1">ASF457</strain>
    </source>
</reference>
<accession>V2QED7</accession>
<gene>
    <name evidence="1" type="ORF">N508_001079</name>
</gene>
<evidence type="ECO:0000313" key="2">
    <source>
        <dbReference type="Proteomes" id="UP000017429"/>
    </source>
</evidence>
<keyword evidence="2" id="KW-1185">Reference proteome</keyword>
<dbReference type="Proteomes" id="UP000017429">
    <property type="component" value="Chromosome"/>
</dbReference>
<sequence>MDRLWATWRMAYITGKHKDTGCVFCNAPKSTKDEEVLILHKGSHCFIIMNLFPYNNGHVMVIPYRHTSDITTLTDEESFEMMKFVRIMTKAIKKSLNPEGFNIGMNIGRPGGAGIADHLHMHIVPRWTGDTNFMPVIGETRVISEHLEATYNKLYTTLQEELKNDKNI</sequence>
<keyword evidence="1" id="KW-0808">Transferase</keyword>
<dbReference type="PROSITE" id="PS51084">
    <property type="entry name" value="HIT_2"/>
    <property type="match status" value="1"/>
</dbReference>
<protein>
    <submittedName>
        <fullName evidence="1">AP-4-A phosphorylase</fullName>
        <ecNumber evidence="1">2.7.7.53</ecNumber>
    </submittedName>
</protein>
<dbReference type="GO" id="GO:0003877">
    <property type="term" value="F:ATP:ADP adenylyltransferase activity"/>
    <property type="evidence" value="ECO:0007669"/>
    <property type="project" value="UniProtKB-EC"/>
</dbReference>
<dbReference type="InterPro" id="IPR036265">
    <property type="entry name" value="HIT-like_sf"/>
</dbReference>
<dbReference type="OrthoDB" id="9784774at2"/>
<dbReference type="eggNOG" id="COG0537">
    <property type="taxonomic scope" value="Bacteria"/>
</dbReference>
<evidence type="ECO:0000313" key="1">
    <source>
        <dbReference type="EMBL" id="USF24004.1"/>
    </source>
</evidence>
<dbReference type="InterPro" id="IPR052908">
    <property type="entry name" value="AP-4-A_phosphorylase"/>
</dbReference>
<dbReference type="EMBL" id="CP097562">
    <property type="protein sequence ID" value="USF24004.1"/>
    <property type="molecule type" value="Genomic_DNA"/>
</dbReference>